<keyword evidence="12" id="KW-1185">Reference proteome</keyword>
<feature type="binding site" evidence="8">
    <location>
        <position position="357"/>
    </location>
    <ligand>
        <name>3-phosphoshikimate</name>
        <dbReference type="ChEBI" id="CHEBI:145989"/>
    </ligand>
</feature>
<keyword evidence="6 8" id="KW-0057">Aromatic amino acid biosynthesis</keyword>
<feature type="active site" description="Proton acceptor" evidence="8">
    <location>
        <position position="330"/>
    </location>
</feature>
<dbReference type="EC" id="2.5.1.19" evidence="8"/>
<dbReference type="SUPFAM" id="SSF55205">
    <property type="entry name" value="EPT/RTPC-like"/>
    <property type="match status" value="1"/>
</dbReference>
<gene>
    <name evidence="8" type="primary">aroA</name>
    <name evidence="11" type="ORF">EDC22_105190</name>
</gene>
<evidence type="ECO:0000256" key="2">
    <source>
        <dbReference type="ARBA" id="ARBA00009948"/>
    </source>
</evidence>
<comment type="pathway">
    <text evidence="1 8">Metabolic intermediate biosynthesis; chorismate biosynthesis; chorismate from D-erythrose 4-phosphate and phosphoenolpyruvate: step 6/7.</text>
</comment>
<dbReference type="UniPathway" id="UPA00053">
    <property type="reaction ID" value="UER00089"/>
</dbReference>
<feature type="binding site" evidence="8">
    <location>
        <position position="179"/>
    </location>
    <ligand>
        <name>phosphoenolpyruvate</name>
        <dbReference type="ChEBI" id="CHEBI:58702"/>
    </ligand>
</feature>
<evidence type="ECO:0000256" key="3">
    <source>
        <dbReference type="ARBA" id="ARBA00022490"/>
    </source>
</evidence>
<feature type="domain" description="Enolpyruvate transferase" evidence="10">
    <location>
        <begin position="16"/>
        <end position="441"/>
    </location>
</feature>
<evidence type="ECO:0000259" key="10">
    <source>
        <dbReference type="Pfam" id="PF00275"/>
    </source>
</evidence>
<keyword evidence="4 8" id="KW-0028">Amino-acid biosynthesis</keyword>
<feature type="binding site" evidence="8">
    <location>
        <position position="330"/>
    </location>
    <ligand>
        <name>3-phosphoshikimate</name>
        <dbReference type="ChEBI" id="CHEBI:145989"/>
    </ligand>
</feature>
<dbReference type="InterPro" id="IPR023193">
    <property type="entry name" value="EPSP_synthase_CS"/>
</dbReference>
<feature type="region of interest" description="Disordered" evidence="9">
    <location>
        <begin position="1"/>
        <end position="25"/>
    </location>
</feature>
<sequence>MTAPATDRNTPLAARAGAPLRGRADIPGDKSISHRALLFGALATGRTRIRGLLEGHDVLATAAAARAFGAAVERAADGSWCVDGVGVGALLEPAAPLDFGNSGTGARLVMGLVGGHGITARFDGDASLRKRPMGRVLSPLESMGARVVACAEGGRLPLTLQGTQDPLPISYRLPVASAQVKSAVLLCGLNSPGTTTVIEPEPTRDHTERMLAHFGASLAISTDSDGARRIALAGRPQLRARDVVVPADPSSAAFPIVAALIVPGSAVTIPGVMVNPSRAGMIATLVEMGARITLSDRREDGGEPVADILVEAGPLNGIEVPAARAPSMIDEYPALAVAAAFAHGTTVMRGLSELKVKESDRLAAVAAGLAANGVEVRVEGDDLIVEGRGGRTGGVPGGGCVATHLDHRIAMAFLVMGLGTERPVIVDDSSMIATSFPDFVALMTRLGADISPVAAAEAAAAAGTAR</sequence>
<dbReference type="NCBIfam" id="TIGR01356">
    <property type="entry name" value="aroA"/>
    <property type="match status" value="1"/>
</dbReference>
<evidence type="ECO:0000256" key="6">
    <source>
        <dbReference type="ARBA" id="ARBA00023141"/>
    </source>
</evidence>
<organism evidence="11 12">
    <name type="scientific">Tepidamorphus gemmatus</name>
    <dbReference type="NCBI Taxonomy" id="747076"/>
    <lineage>
        <taxon>Bacteria</taxon>
        <taxon>Pseudomonadati</taxon>
        <taxon>Pseudomonadota</taxon>
        <taxon>Alphaproteobacteria</taxon>
        <taxon>Hyphomicrobiales</taxon>
        <taxon>Tepidamorphaceae</taxon>
        <taxon>Tepidamorphus</taxon>
    </lineage>
</organism>
<dbReference type="GO" id="GO:0009423">
    <property type="term" value="P:chorismate biosynthetic process"/>
    <property type="evidence" value="ECO:0007669"/>
    <property type="project" value="UniProtKB-UniRule"/>
</dbReference>
<dbReference type="PIRSF" id="PIRSF000505">
    <property type="entry name" value="EPSPS"/>
    <property type="match status" value="1"/>
</dbReference>
<evidence type="ECO:0000256" key="7">
    <source>
        <dbReference type="ARBA" id="ARBA00044633"/>
    </source>
</evidence>
<feature type="binding site" evidence="8">
    <location>
        <position position="103"/>
    </location>
    <ligand>
        <name>phosphoenolpyruvate</name>
        <dbReference type="ChEBI" id="CHEBI:58702"/>
    </ligand>
</feature>
<evidence type="ECO:0000256" key="8">
    <source>
        <dbReference type="HAMAP-Rule" id="MF_00210"/>
    </source>
</evidence>
<feature type="binding site" evidence="8">
    <location>
        <position position="30"/>
    </location>
    <ligand>
        <name>3-phosphoshikimate</name>
        <dbReference type="ChEBI" id="CHEBI:145989"/>
    </ligand>
</feature>
<feature type="binding site" evidence="8">
    <location>
        <position position="31"/>
    </location>
    <ligand>
        <name>3-phosphoshikimate</name>
        <dbReference type="ChEBI" id="CHEBI:145989"/>
    </ligand>
</feature>
<dbReference type="GO" id="GO:0008652">
    <property type="term" value="P:amino acid biosynthetic process"/>
    <property type="evidence" value="ECO:0007669"/>
    <property type="project" value="UniProtKB-KW"/>
</dbReference>
<evidence type="ECO:0000313" key="12">
    <source>
        <dbReference type="Proteomes" id="UP000295678"/>
    </source>
</evidence>
<dbReference type="InterPro" id="IPR006264">
    <property type="entry name" value="EPSP_synthase"/>
</dbReference>
<dbReference type="Gene3D" id="3.65.10.10">
    <property type="entry name" value="Enolpyruvate transferase domain"/>
    <property type="match status" value="2"/>
</dbReference>
<comment type="caution">
    <text evidence="11">The sequence shown here is derived from an EMBL/GenBank/DDBJ whole genome shotgun (WGS) entry which is preliminary data.</text>
</comment>
<dbReference type="PROSITE" id="PS00104">
    <property type="entry name" value="EPSP_SYNTHASE_1"/>
    <property type="match status" value="1"/>
</dbReference>
<dbReference type="InterPro" id="IPR036968">
    <property type="entry name" value="Enolpyruvate_Tfrase_sf"/>
</dbReference>
<evidence type="ECO:0000256" key="5">
    <source>
        <dbReference type="ARBA" id="ARBA00022679"/>
    </source>
</evidence>
<proteinExistence type="inferred from homology"/>
<dbReference type="FunFam" id="3.65.10.10:FF:000005">
    <property type="entry name" value="3-phosphoshikimate 1-carboxyvinyltransferase"/>
    <property type="match status" value="1"/>
</dbReference>
<name>A0A4R3MAT0_9HYPH</name>
<dbReference type="OrthoDB" id="9809920at2"/>
<accession>A0A4R3MAT0</accession>
<comment type="similarity">
    <text evidence="2 8">Belongs to the EPSP synthase family.</text>
</comment>
<evidence type="ECO:0000256" key="1">
    <source>
        <dbReference type="ARBA" id="ARBA00004811"/>
    </source>
</evidence>
<comment type="caution">
    <text evidence="8">Lacks conserved residue(s) required for the propagation of feature annotation.</text>
</comment>
<evidence type="ECO:0000313" key="11">
    <source>
        <dbReference type="EMBL" id="TCT10691.1"/>
    </source>
</evidence>
<feature type="binding site" evidence="8">
    <location>
        <position position="35"/>
    </location>
    <ligand>
        <name>3-phosphoshikimate</name>
        <dbReference type="ChEBI" id="CHEBI:145989"/>
    </ligand>
</feature>
<comment type="catalytic activity">
    <reaction evidence="7">
        <text>3-phosphoshikimate + phosphoenolpyruvate = 5-O-(1-carboxyvinyl)-3-phosphoshikimate + phosphate</text>
        <dbReference type="Rhea" id="RHEA:21256"/>
        <dbReference type="ChEBI" id="CHEBI:43474"/>
        <dbReference type="ChEBI" id="CHEBI:57701"/>
        <dbReference type="ChEBI" id="CHEBI:58702"/>
        <dbReference type="ChEBI" id="CHEBI:145989"/>
        <dbReference type="EC" id="2.5.1.19"/>
    </reaction>
    <physiologicalReaction direction="left-to-right" evidence="7">
        <dbReference type="Rhea" id="RHEA:21257"/>
    </physiologicalReaction>
</comment>
<evidence type="ECO:0000256" key="9">
    <source>
        <dbReference type="SAM" id="MobiDB-lite"/>
    </source>
</evidence>
<comment type="subcellular location">
    <subcellularLocation>
        <location evidence="8">Cytoplasm</location>
    </subcellularLocation>
</comment>
<dbReference type="CDD" id="cd01556">
    <property type="entry name" value="EPSP_synthase"/>
    <property type="match status" value="1"/>
</dbReference>
<dbReference type="Pfam" id="PF00275">
    <property type="entry name" value="EPSP_synthase"/>
    <property type="match status" value="1"/>
</dbReference>
<keyword evidence="5 8" id="KW-0808">Transferase</keyword>
<dbReference type="GO" id="GO:0003866">
    <property type="term" value="F:3-phosphoshikimate 1-carboxyvinyltransferase activity"/>
    <property type="evidence" value="ECO:0007669"/>
    <property type="project" value="UniProtKB-UniRule"/>
</dbReference>
<feature type="binding site" evidence="8">
    <location>
        <position position="177"/>
    </location>
    <ligand>
        <name>3-phosphoshikimate</name>
        <dbReference type="ChEBI" id="CHEBI:145989"/>
    </ligand>
</feature>
<dbReference type="PROSITE" id="PS00885">
    <property type="entry name" value="EPSP_SYNTHASE_2"/>
    <property type="match status" value="1"/>
</dbReference>
<dbReference type="PANTHER" id="PTHR21090">
    <property type="entry name" value="AROM/DEHYDROQUINATE SYNTHASE"/>
    <property type="match status" value="1"/>
</dbReference>
<dbReference type="AlphaFoldDB" id="A0A4R3MAT0"/>
<evidence type="ECO:0000256" key="4">
    <source>
        <dbReference type="ARBA" id="ARBA00022605"/>
    </source>
</evidence>
<feature type="binding site" evidence="8">
    <location>
        <position position="361"/>
    </location>
    <ligand>
        <name>phosphoenolpyruvate</name>
        <dbReference type="ChEBI" id="CHEBI:58702"/>
    </ligand>
</feature>
<dbReference type="Proteomes" id="UP000295678">
    <property type="component" value="Unassembled WGS sequence"/>
</dbReference>
<dbReference type="EMBL" id="SMAK01000005">
    <property type="protein sequence ID" value="TCT10691.1"/>
    <property type="molecule type" value="Genomic_DNA"/>
</dbReference>
<feature type="binding site" evidence="8">
    <location>
        <position position="30"/>
    </location>
    <ligand>
        <name>phosphoenolpyruvate</name>
        <dbReference type="ChEBI" id="CHEBI:58702"/>
    </ligand>
</feature>
<feature type="compositionally biased region" description="Low complexity" evidence="9">
    <location>
        <begin position="11"/>
        <end position="21"/>
    </location>
</feature>
<keyword evidence="3 8" id="KW-0963">Cytoplasm</keyword>
<feature type="binding site" evidence="8">
    <location>
        <position position="179"/>
    </location>
    <ligand>
        <name>3-phosphoshikimate</name>
        <dbReference type="ChEBI" id="CHEBI:145989"/>
    </ligand>
</feature>
<feature type="binding site" evidence="8">
    <location>
        <position position="131"/>
    </location>
    <ligand>
        <name>phosphoenolpyruvate</name>
        <dbReference type="ChEBI" id="CHEBI:58702"/>
    </ligand>
</feature>
<dbReference type="HAMAP" id="MF_00210">
    <property type="entry name" value="EPSP_synth"/>
    <property type="match status" value="1"/>
</dbReference>
<dbReference type="PANTHER" id="PTHR21090:SF5">
    <property type="entry name" value="PENTAFUNCTIONAL AROM POLYPEPTIDE"/>
    <property type="match status" value="1"/>
</dbReference>
<dbReference type="InterPro" id="IPR013792">
    <property type="entry name" value="RNA3'P_cycl/enolpyr_Trfase_a/b"/>
</dbReference>
<dbReference type="GO" id="GO:0009073">
    <property type="term" value="P:aromatic amino acid family biosynthetic process"/>
    <property type="evidence" value="ECO:0007669"/>
    <property type="project" value="UniProtKB-KW"/>
</dbReference>
<comment type="subunit">
    <text evidence="8">Monomer.</text>
</comment>
<reference evidence="11 12" key="1">
    <citation type="submission" date="2019-03" db="EMBL/GenBank/DDBJ databases">
        <title>Genomic Encyclopedia of Type Strains, Phase IV (KMG-IV): sequencing the most valuable type-strain genomes for metagenomic binning, comparative biology and taxonomic classification.</title>
        <authorList>
            <person name="Goeker M."/>
        </authorList>
    </citation>
    <scope>NUCLEOTIDE SEQUENCE [LARGE SCALE GENOMIC DNA]</scope>
    <source>
        <strain evidence="11 12">DSM 19345</strain>
    </source>
</reference>
<protein>
    <recommendedName>
        <fullName evidence="8">3-phosphoshikimate 1-carboxyvinyltransferase</fullName>
        <ecNumber evidence="8">2.5.1.19</ecNumber>
    </recommendedName>
    <alternativeName>
        <fullName evidence="8">5-enolpyruvylshikimate-3-phosphate synthase</fullName>
        <shortName evidence="8">EPSP synthase</shortName>
        <shortName evidence="8">EPSPS</shortName>
    </alternativeName>
</protein>
<dbReference type="GO" id="GO:0005737">
    <property type="term" value="C:cytoplasm"/>
    <property type="evidence" value="ECO:0007669"/>
    <property type="project" value="UniProtKB-SubCell"/>
</dbReference>
<feature type="binding site" evidence="8">
    <location>
        <position position="408"/>
    </location>
    <ligand>
        <name>phosphoenolpyruvate</name>
        <dbReference type="ChEBI" id="CHEBI:58702"/>
    </ligand>
</feature>
<dbReference type="RefSeq" id="WP_132806531.1">
    <property type="nucleotide sequence ID" value="NZ_SMAK01000005.1"/>
</dbReference>
<dbReference type="InterPro" id="IPR001986">
    <property type="entry name" value="Enolpyruvate_Tfrase_dom"/>
</dbReference>
<comment type="function">
    <text evidence="8">Catalyzes the transfer of the enolpyruvyl moiety of phosphoenolpyruvate (PEP) to the 5-hydroxyl of shikimate-3-phosphate (S3P) to produce enolpyruvyl shikimate-3-phosphate and inorganic phosphate.</text>
</comment>